<dbReference type="CDD" id="cd15482">
    <property type="entry name" value="Sialidase_non-viral"/>
    <property type="match status" value="1"/>
</dbReference>
<dbReference type="AlphaFoldDB" id="T1B750"/>
<evidence type="ECO:0000313" key="2">
    <source>
        <dbReference type="EMBL" id="EQD64303.1"/>
    </source>
</evidence>
<gene>
    <name evidence="2" type="ORF">B1A_08922</name>
</gene>
<accession>T1B750</accession>
<evidence type="ECO:0008006" key="3">
    <source>
        <dbReference type="Google" id="ProtNLM"/>
    </source>
</evidence>
<dbReference type="EMBL" id="AUZX01006355">
    <property type="protein sequence ID" value="EQD64303.1"/>
    <property type="molecule type" value="Genomic_DNA"/>
</dbReference>
<dbReference type="InterPro" id="IPR015943">
    <property type="entry name" value="WD40/YVTN_repeat-like_dom_sf"/>
</dbReference>
<dbReference type="SUPFAM" id="SSF50939">
    <property type="entry name" value="Sialidases"/>
    <property type="match status" value="1"/>
</dbReference>
<reference evidence="2" key="1">
    <citation type="submission" date="2013-08" db="EMBL/GenBank/DDBJ databases">
        <authorList>
            <person name="Mendez C."/>
            <person name="Richter M."/>
            <person name="Ferrer M."/>
            <person name="Sanchez J."/>
        </authorList>
    </citation>
    <scope>NUCLEOTIDE SEQUENCE</scope>
</reference>
<proteinExistence type="predicted"/>
<dbReference type="InterPro" id="IPR036278">
    <property type="entry name" value="Sialidase_sf"/>
</dbReference>
<name>T1B750_9ZZZZ</name>
<organism evidence="2">
    <name type="scientific">mine drainage metagenome</name>
    <dbReference type="NCBI Taxonomy" id="410659"/>
    <lineage>
        <taxon>unclassified sequences</taxon>
        <taxon>metagenomes</taxon>
        <taxon>ecological metagenomes</taxon>
    </lineage>
</organism>
<dbReference type="Gene3D" id="2.130.10.10">
    <property type="entry name" value="YVTN repeat-like/Quinoprotein amine dehydrogenase"/>
    <property type="match status" value="1"/>
</dbReference>
<sequence length="86" mass="9097">MFRTLDGGAHWTPISPDLTRPDPAVPANLDASTAADSPIAGPRRGVVYSIAPSPLDARLIWAGTDDGLVWVTHDGGAHWNNVTPSR</sequence>
<evidence type="ECO:0000256" key="1">
    <source>
        <dbReference type="SAM" id="MobiDB-lite"/>
    </source>
</evidence>
<comment type="caution">
    <text evidence="2">The sequence shown here is derived from an EMBL/GenBank/DDBJ whole genome shotgun (WGS) entry which is preliminary data.</text>
</comment>
<feature type="region of interest" description="Disordered" evidence="1">
    <location>
        <begin position="1"/>
        <end position="36"/>
    </location>
</feature>
<reference evidence="2" key="2">
    <citation type="journal article" date="2014" name="ISME J.">
        <title>Microbial stratification in low pH oxic and suboxic macroscopic growths along an acid mine drainage.</title>
        <authorList>
            <person name="Mendez-Garcia C."/>
            <person name="Mesa V."/>
            <person name="Sprenger R.R."/>
            <person name="Richter M."/>
            <person name="Diez M.S."/>
            <person name="Solano J."/>
            <person name="Bargiela R."/>
            <person name="Golyshina O.V."/>
            <person name="Manteca A."/>
            <person name="Ramos J.L."/>
            <person name="Gallego J.R."/>
            <person name="Llorente I."/>
            <person name="Martins Dos Santos V.A."/>
            <person name="Jensen O.N."/>
            <person name="Pelaez A.I."/>
            <person name="Sanchez J."/>
            <person name="Ferrer M."/>
        </authorList>
    </citation>
    <scope>NUCLEOTIDE SEQUENCE</scope>
</reference>
<protein>
    <recommendedName>
        <fullName evidence="3">Glycosyl hydrolase, BNR repeat-containing protein</fullName>
    </recommendedName>
</protein>